<reference evidence="1 2" key="1">
    <citation type="submission" date="2016-01" db="EMBL/GenBank/DDBJ databases">
        <authorList>
            <person name="Oliw E.H."/>
        </authorList>
    </citation>
    <scope>NUCLEOTIDE SEQUENCE [LARGE SCALE GENOMIC DNA]</scope>
    <source>
        <strain evidence="1">LMG 27134</strain>
    </source>
</reference>
<gene>
    <name evidence="1" type="ORF">AWB69_00363</name>
</gene>
<dbReference type="AlphaFoldDB" id="A0A158EXM9"/>
<accession>A0A158EXM9</accession>
<dbReference type="Proteomes" id="UP000054683">
    <property type="component" value="Unassembled WGS sequence"/>
</dbReference>
<protein>
    <submittedName>
        <fullName evidence="1">Uncharacterized protein</fullName>
    </submittedName>
</protein>
<proteinExistence type="predicted"/>
<dbReference type="EMBL" id="FCOK02000002">
    <property type="protein sequence ID" value="SAL12307.1"/>
    <property type="molecule type" value="Genomic_DNA"/>
</dbReference>
<dbReference type="OrthoDB" id="9125981at2"/>
<dbReference type="RefSeq" id="WP_062081476.1">
    <property type="nucleotide sequence ID" value="NZ_FCOK02000002.1"/>
</dbReference>
<evidence type="ECO:0000313" key="1">
    <source>
        <dbReference type="EMBL" id="SAL12307.1"/>
    </source>
</evidence>
<evidence type="ECO:0000313" key="2">
    <source>
        <dbReference type="Proteomes" id="UP000054683"/>
    </source>
</evidence>
<sequence length="261" mass="29010">MNIQSSCQDMCAKLGFGCVELEDEYPPMMALQTPFGFYGGDPFEIYAEYLGDREQIRFFDSGGTLFHCFSRQISSFHLRDYQVVKAAIKQPGINVTQEGEIEGTFDVSDMASGFATYIDALLGMARWEFDNAGTDFAVREPSLIDDTRHYLNAMKPDVPAIRSTFKAVGVSGRQYGFDLSQDDRQIDVISCHRNASSSELYKLVDLRGNALTASMPIVVVVDDRLLPEQADREVAVIGQYAEAWPMRKLIEAAAGGGLTRH</sequence>
<name>A0A158EXM9_9BURK</name>
<organism evidence="1 2">
    <name type="scientific">Caballeronia udeis</name>
    <dbReference type="NCBI Taxonomy" id="1232866"/>
    <lineage>
        <taxon>Bacteria</taxon>
        <taxon>Pseudomonadati</taxon>
        <taxon>Pseudomonadota</taxon>
        <taxon>Betaproteobacteria</taxon>
        <taxon>Burkholderiales</taxon>
        <taxon>Burkholderiaceae</taxon>
        <taxon>Caballeronia</taxon>
    </lineage>
</organism>